<feature type="region of interest" description="Disordered" evidence="2">
    <location>
        <begin position="1"/>
        <end position="57"/>
    </location>
</feature>
<feature type="zinc finger region" description="C3H1-type" evidence="1">
    <location>
        <begin position="407"/>
        <end position="435"/>
    </location>
</feature>
<dbReference type="PROSITE" id="PS50103">
    <property type="entry name" value="ZF_C3H1"/>
    <property type="match status" value="1"/>
</dbReference>
<keyword evidence="5" id="KW-1185">Reference proteome</keyword>
<dbReference type="OrthoDB" id="2355984at2759"/>
<keyword evidence="1" id="KW-0479">Metal-binding</keyword>
<keyword evidence="1" id="KW-0862">Zinc</keyword>
<protein>
    <recommendedName>
        <fullName evidence="3">C3H1-type domain-containing protein</fullName>
    </recommendedName>
</protein>
<organism evidence="4 5">
    <name type="scientific">Hypholoma sublateritium (strain FD-334 SS-4)</name>
    <dbReference type="NCBI Taxonomy" id="945553"/>
    <lineage>
        <taxon>Eukaryota</taxon>
        <taxon>Fungi</taxon>
        <taxon>Dikarya</taxon>
        <taxon>Basidiomycota</taxon>
        <taxon>Agaricomycotina</taxon>
        <taxon>Agaricomycetes</taxon>
        <taxon>Agaricomycetidae</taxon>
        <taxon>Agaricales</taxon>
        <taxon>Agaricineae</taxon>
        <taxon>Strophariaceae</taxon>
        <taxon>Hypholoma</taxon>
    </lineage>
</organism>
<feature type="domain" description="C3H1-type" evidence="3">
    <location>
        <begin position="407"/>
        <end position="435"/>
    </location>
</feature>
<dbReference type="STRING" id="945553.A0A0D2NRG0"/>
<feature type="compositionally biased region" description="Basic and acidic residues" evidence="2">
    <location>
        <begin position="1"/>
        <end position="12"/>
    </location>
</feature>
<feature type="compositionally biased region" description="Polar residues" evidence="2">
    <location>
        <begin position="29"/>
        <end position="57"/>
    </location>
</feature>
<evidence type="ECO:0000259" key="3">
    <source>
        <dbReference type="PROSITE" id="PS50103"/>
    </source>
</evidence>
<gene>
    <name evidence="4" type="ORF">HYPSUDRAFT_140788</name>
</gene>
<dbReference type="EMBL" id="KN817559">
    <property type="protein sequence ID" value="KJA21359.1"/>
    <property type="molecule type" value="Genomic_DNA"/>
</dbReference>
<keyword evidence="1" id="KW-0863">Zinc-finger</keyword>
<evidence type="ECO:0000313" key="5">
    <source>
        <dbReference type="Proteomes" id="UP000054270"/>
    </source>
</evidence>
<feature type="compositionally biased region" description="Low complexity" evidence="2">
    <location>
        <begin position="14"/>
        <end position="28"/>
    </location>
</feature>
<dbReference type="GO" id="GO:0008270">
    <property type="term" value="F:zinc ion binding"/>
    <property type="evidence" value="ECO:0007669"/>
    <property type="project" value="UniProtKB-KW"/>
</dbReference>
<reference evidence="5" key="1">
    <citation type="submission" date="2014-04" db="EMBL/GenBank/DDBJ databases">
        <title>Evolutionary Origins and Diversification of the Mycorrhizal Mutualists.</title>
        <authorList>
            <consortium name="DOE Joint Genome Institute"/>
            <consortium name="Mycorrhizal Genomics Consortium"/>
            <person name="Kohler A."/>
            <person name="Kuo A."/>
            <person name="Nagy L.G."/>
            <person name="Floudas D."/>
            <person name="Copeland A."/>
            <person name="Barry K.W."/>
            <person name="Cichocki N."/>
            <person name="Veneault-Fourrey C."/>
            <person name="LaButti K."/>
            <person name="Lindquist E.A."/>
            <person name="Lipzen A."/>
            <person name="Lundell T."/>
            <person name="Morin E."/>
            <person name="Murat C."/>
            <person name="Riley R."/>
            <person name="Ohm R."/>
            <person name="Sun H."/>
            <person name="Tunlid A."/>
            <person name="Henrissat B."/>
            <person name="Grigoriev I.V."/>
            <person name="Hibbett D.S."/>
            <person name="Martin F."/>
        </authorList>
    </citation>
    <scope>NUCLEOTIDE SEQUENCE [LARGE SCALE GENOMIC DNA]</scope>
    <source>
        <strain evidence="5">FD-334 SS-4</strain>
    </source>
</reference>
<evidence type="ECO:0000313" key="4">
    <source>
        <dbReference type="EMBL" id="KJA21359.1"/>
    </source>
</evidence>
<dbReference type="AlphaFoldDB" id="A0A0D2NRG0"/>
<proteinExistence type="predicted"/>
<evidence type="ECO:0000256" key="1">
    <source>
        <dbReference type="PROSITE-ProRule" id="PRU00723"/>
    </source>
</evidence>
<feature type="region of interest" description="Disordered" evidence="2">
    <location>
        <begin position="138"/>
        <end position="195"/>
    </location>
</feature>
<name>A0A0D2NRG0_HYPSF</name>
<dbReference type="OMA" id="GHVESAC"/>
<dbReference type="Proteomes" id="UP000054270">
    <property type="component" value="Unassembled WGS sequence"/>
</dbReference>
<evidence type="ECO:0000256" key="2">
    <source>
        <dbReference type="SAM" id="MobiDB-lite"/>
    </source>
</evidence>
<dbReference type="InterPro" id="IPR000571">
    <property type="entry name" value="Znf_CCCH"/>
</dbReference>
<accession>A0A0D2NRG0</accession>
<sequence length="449" mass="48039">MTERGSVRRERPVQPASAAQSLSAAGPSTSASRQQQHPPASATATDTSSLGGARANSANAQAVLPELAAACSELVKKYRSGEVDKVDTIIGIQALLNQHAAGEEGQNEAIKQALKSYIGMLDNHDALRSSALEHATHTFGAPGASDAGSDDGDRGGLPGGDIPATAGNLAGSKRAKSPTTDGEDDTPSPKRRIDPGCFPWVVREALEPTPLAPELRQTQRLLENFSRDLKFAKSSLLNSPSLPQFPDTEWANLLAGKCVNLDHVYTAIYSATPDDRRREKLGSVEIVVGGSGAPAKNVESEAAWTTSWDISNHFVEAALYIFPHRDAELRIYGKFVKQLFTSLAPNRHLRVIAYDKACRIRASQRRDILLSDSSQFVDLQLLWLNDSGGGSAREIARTAKSSNPGSKSRRAVCRRFNAGRCPNDAASCAYAHVCNKCNGNGHVESACTK</sequence>